<evidence type="ECO:0000256" key="3">
    <source>
        <dbReference type="RuleBase" id="RU361155"/>
    </source>
</evidence>
<keyword evidence="2 3" id="KW-0808">Transferase</keyword>
<proteinExistence type="inferred from homology"/>
<comment type="caution">
    <text evidence="5">The sequence shown here is derived from an EMBL/GenBank/DDBJ whole genome shotgun (WGS) entry which is preliminary data.</text>
</comment>
<evidence type="ECO:0000313" key="5">
    <source>
        <dbReference type="EMBL" id="KAK6116897.1"/>
    </source>
</evidence>
<dbReference type="InterPro" id="IPR027417">
    <property type="entry name" value="P-loop_NTPase"/>
</dbReference>
<reference evidence="5 6" key="1">
    <citation type="journal article" date="2021" name="Comput. Struct. Biotechnol. J.">
        <title>De novo genome assembly of the potent medicinal plant Rehmannia glutinosa using nanopore technology.</title>
        <authorList>
            <person name="Ma L."/>
            <person name="Dong C."/>
            <person name="Song C."/>
            <person name="Wang X."/>
            <person name="Zheng X."/>
            <person name="Niu Y."/>
            <person name="Chen S."/>
            <person name="Feng W."/>
        </authorList>
    </citation>
    <scope>NUCLEOTIDE SEQUENCE [LARGE SCALE GENOMIC DNA]</scope>
    <source>
        <strain evidence="5">DH-2019</strain>
    </source>
</reference>
<sequence>MEKKEDPNFSSAPKLELEELLQTLDQKINWDGRKLVKYNGFWFPMPFFPPIISTQNHFKAKESDILLASVPKSGTTWLKALMFCIANRNIYTIDQNPLLTSNPHILVPFLELGLYFHQENPDLQHLSDPRFFSSHIPFNILPNSIRDSECKIIFICRSPLDQFISSYHFLLDNKFEKDAVPLELDEAFDIIRESVVYKYEDLKEDIAFHIEKILEFMGYPFSEEELKQGLVDQIKKLCSLENLKNLEVNKCGYVQGIMKNSSFFRKGEVGDWTNYLTPAMAERVKKAVWPCSAIENNIRQLVAN</sequence>
<evidence type="ECO:0000313" key="6">
    <source>
        <dbReference type="Proteomes" id="UP001318860"/>
    </source>
</evidence>
<comment type="similarity">
    <text evidence="1 3">Belongs to the sulfotransferase 1 family.</text>
</comment>
<dbReference type="Gene3D" id="3.40.50.300">
    <property type="entry name" value="P-loop containing nucleotide triphosphate hydrolases"/>
    <property type="match status" value="1"/>
</dbReference>
<name>A0ABR0U3D8_REHGL</name>
<dbReference type="SUPFAM" id="SSF52540">
    <property type="entry name" value="P-loop containing nucleoside triphosphate hydrolases"/>
    <property type="match status" value="1"/>
</dbReference>
<evidence type="ECO:0000256" key="1">
    <source>
        <dbReference type="ARBA" id="ARBA00005771"/>
    </source>
</evidence>
<keyword evidence="6" id="KW-1185">Reference proteome</keyword>
<protein>
    <recommendedName>
        <fullName evidence="3">Sulfotransferase</fullName>
        <ecNumber evidence="3">2.8.2.-</ecNumber>
    </recommendedName>
</protein>
<evidence type="ECO:0000256" key="2">
    <source>
        <dbReference type="ARBA" id="ARBA00022679"/>
    </source>
</evidence>
<dbReference type="Pfam" id="PF00685">
    <property type="entry name" value="Sulfotransfer_1"/>
    <property type="match status" value="2"/>
</dbReference>
<evidence type="ECO:0000259" key="4">
    <source>
        <dbReference type="Pfam" id="PF00685"/>
    </source>
</evidence>
<dbReference type="InterPro" id="IPR000863">
    <property type="entry name" value="Sulfotransferase_dom"/>
</dbReference>
<dbReference type="Proteomes" id="UP001318860">
    <property type="component" value="Unassembled WGS sequence"/>
</dbReference>
<dbReference type="EC" id="2.8.2.-" evidence="3"/>
<dbReference type="EMBL" id="JABTTQ020003478">
    <property type="protein sequence ID" value="KAK6116897.1"/>
    <property type="molecule type" value="Genomic_DNA"/>
</dbReference>
<feature type="domain" description="Sulfotransferase" evidence="4">
    <location>
        <begin position="197"/>
        <end position="287"/>
    </location>
</feature>
<organism evidence="5 6">
    <name type="scientific">Rehmannia glutinosa</name>
    <name type="common">Chinese foxglove</name>
    <dbReference type="NCBI Taxonomy" id="99300"/>
    <lineage>
        <taxon>Eukaryota</taxon>
        <taxon>Viridiplantae</taxon>
        <taxon>Streptophyta</taxon>
        <taxon>Embryophyta</taxon>
        <taxon>Tracheophyta</taxon>
        <taxon>Spermatophyta</taxon>
        <taxon>Magnoliopsida</taxon>
        <taxon>eudicotyledons</taxon>
        <taxon>Gunneridae</taxon>
        <taxon>Pentapetalae</taxon>
        <taxon>asterids</taxon>
        <taxon>lamiids</taxon>
        <taxon>Lamiales</taxon>
        <taxon>Orobanchaceae</taxon>
        <taxon>Rehmannieae</taxon>
        <taxon>Rehmannia</taxon>
    </lineage>
</organism>
<dbReference type="PANTHER" id="PTHR11783">
    <property type="entry name" value="SULFOTRANSFERASE SULT"/>
    <property type="match status" value="1"/>
</dbReference>
<accession>A0ABR0U3D8</accession>
<feature type="domain" description="Sulfotransferase" evidence="4">
    <location>
        <begin position="63"/>
        <end position="179"/>
    </location>
</feature>
<gene>
    <name evidence="5" type="ORF">DH2020_049354</name>
</gene>